<proteinExistence type="predicted"/>
<dbReference type="EMBL" id="JAHQIW010000248">
    <property type="protein sequence ID" value="KAJ1346966.1"/>
    <property type="molecule type" value="Genomic_DNA"/>
</dbReference>
<evidence type="ECO:0000313" key="1">
    <source>
        <dbReference type="EMBL" id="KAJ1346966.1"/>
    </source>
</evidence>
<sequence>MVSILRIKFVKKRSTTNDSTSSVPTDPYNAYYKQKVRDFQEGKVETSLAAPKPQLPEAVKDAVKKADFVPTKTTSSVRILCRSSYNQRL</sequence>
<gene>
    <name evidence="1" type="ORF">KIN20_001901</name>
</gene>
<dbReference type="AlphaFoldDB" id="A0AAD5MG07"/>
<reference evidence="1" key="1">
    <citation type="submission" date="2021-06" db="EMBL/GenBank/DDBJ databases">
        <title>Parelaphostrongylus tenuis whole genome reference sequence.</title>
        <authorList>
            <person name="Garwood T.J."/>
            <person name="Larsen P.A."/>
            <person name="Fountain-Jones N.M."/>
            <person name="Garbe J.R."/>
            <person name="Macchietto M.G."/>
            <person name="Kania S.A."/>
            <person name="Gerhold R.W."/>
            <person name="Richards J.E."/>
            <person name="Wolf T.M."/>
        </authorList>
    </citation>
    <scope>NUCLEOTIDE SEQUENCE</scope>
    <source>
        <strain evidence="1">MNPRO001-30</strain>
        <tissue evidence="1">Meninges</tissue>
    </source>
</reference>
<keyword evidence="2" id="KW-1185">Reference proteome</keyword>
<name>A0AAD5MG07_PARTN</name>
<comment type="caution">
    <text evidence="1">The sequence shown here is derived from an EMBL/GenBank/DDBJ whole genome shotgun (WGS) entry which is preliminary data.</text>
</comment>
<dbReference type="Proteomes" id="UP001196413">
    <property type="component" value="Unassembled WGS sequence"/>
</dbReference>
<evidence type="ECO:0000313" key="2">
    <source>
        <dbReference type="Proteomes" id="UP001196413"/>
    </source>
</evidence>
<accession>A0AAD5MG07</accession>
<protein>
    <submittedName>
        <fullName evidence="1">Uncharacterized protein</fullName>
    </submittedName>
</protein>
<organism evidence="1 2">
    <name type="scientific">Parelaphostrongylus tenuis</name>
    <name type="common">Meningeal worm</name>
    <dbReference type="NCBI Taxonomy" id="148309"/>
    <lineage>
        <taxon>Eukaryota</taxon>
        <taxon>Metazoa</taxon>
        <taxon>Ecdysozoa</taxon>
        <taxon>Nematoda</taxon>
        <taxon>Chromadorea</taxon>
        <taxon>Rhabditida</taxon>
        <taxon>Rhabditina</taxon>
        <taxon>Rhabditomorpha</taxon>
        <taxon>Strongyloidea</taxon>
        <taxon>Metastrongylidae</taxon>
        <taxon>Parelaphostrongylus</taxon>
    </lineage>
</organism>